<dbReference type="Pfam" id="PF01663">
    <property type="entry name" value="Phosphodiest"/>
    <property type="match status" value="1"/>
</dbReference>
<dbReference type="SUPFAM" id="SSF53649">
    <property type="entry name" value="Alkaline phosphatase-like"/>
    <property type="match status" value="1"/>
</dbReference>
<dbReference type="EMBL" id="CP019698">
    <property type="protein sequence ID" value="AQS59036.1"/>
    <property type="molecule type" value="Genomic_DNA"/>
</dbReference>
<dbReference type="PANTHER" id="PTHR10151:SF120">
    <property type="entry name" value="BIS(5'-ADENOSYL)-TRIPHOSPHATASE"/>
    <property type="match status" value="1"/>
</dbReference>
<proteinExistence type="predicted"/>
<keyword evidence="2" id="KW-1185">Reference proteome</keyword>
<dbReference type="RefSeq" id="WP_077714088.1">
    <property type="nucleotide sequence ID" value="NZ_CP019698.1"/>
</dbReference>
<gene>
    <name evidence="1" type="ORF">B0537_08050</name>
</gene>
<dbReference type="GO" id="GO:0016787">
    <property type="term" value="F:hydrolase activity"/>
    <property type="evidence" value="ECO:0007669"/>
    <property type="project" value="UniProtKB-ARBA"/>
</dbReference>
<dbReference type="KEGG" id="dfg:B0537_08050"/>
<dbReference type="InterPro" id="IPR017850">
    <property type="entry name" value="Alkaline_phosphatase_core_sf"/>
</dbReference>
<dbReference type="InterPro" id="IPR002591">
    <property type="entry name" value="Phosphodiest/P_Trfase"/>
</dbReference>
<evidence type="ECO:0000313" key="2">
    <source>
        <dbReference type="Proteomes" id="UP000189464"/>
    </source>
</evidence>
<accession>A0A1S6IW99</accession>
<reference evidence="1 2" key="1">
    <citation type="journal article" date="2016" name="Int. J. Syst. Evol. Microbiol.">
        <title>Desulfotomaculum ferrireducens sp. nov., a moderately thermophilic sulfate-reducing and dissimilatory Fe(III)-reducing bacterium isolated from compost.</title>
        <authorList>
            <person name="Yang G."/>
            <person name="Guo J."/>
            <person name="Zhuang L."/>
            <person name="Yuan Y."/>
            <person name="Zhou S."/>
        </authorList>
    </citation>
    <scope>NUCLEOTIDE SEQUENCE [LARGE SCALE GENOMIC DNA]</scope>
    <source>
        <strain evidence="1 2">GSS09</strain>
    </source>
</reference>
<dbReference type="Gene3D" id="3.40.720.10">
    <property type="entry name" value="Alkaline Phosphatase, subunit A"/>
    <property type="match status" value="1"/>
</dbReference>
<evidence type="ECO:0000313" key="1">
    <source>
        <dbReference type="EMBL" id="AQS59036.1"/>
    </source>
</evidence>
<organism evidence="1 2">
    <name type="scientific">Desulforamulus ferrireducens</name>
    <dbReference type="NCBI Taxonomy" id="1833852"/>
    <lineage>
        <taxon>Bacteria</taxon>
        <taxon>Bacillati</taxon>
        <taxon>Bacillota</taxon>
        <taxon>Clostridia</taxon>
        <taxon>Eubacteriales</taxon>
        <taxon>Peptococcaceae</taxon>
        <taxon>Desulforamulus</taxon>
    </lineage>
</organism>
<name>A0A1S6IW99_9FIRM</name>
<dbReference type="OrthoDB" id="2381338at2"/>
<dbReference type="STRING" id="1833852.B0537_08050"/>
<protein>
    <submittedName>
        <fullName evidence="1">Phosphodiesterase</fullName>
    </submittedName>
</protein>
<dbReference type="AlphaFoldDB" id="A0A1S6IW99"/>
<dbReference type="PANTHER" id="PTHR10151">
    <property type="entry name" value="ECTONUCLEOTIDE PYROPHOSPHATASE/PHOSPHODIESTERASE"/>
    <property type="match status" value="1"/>
</dbReference>
<sequence length="488" mass="55637">MTVPKKVIYIIIDSIHPRALAQCLEQGKLPAFAFLIENGHFYPDCVSCFPTTTPVCTASLTTGATPDLHGIPGMVWYHRGERRIVDYGANWYSMIKKGLVQVIQDHLFYMNHKHLGWQVRTIYEDLESKGYYTAAANPFIYRGNQEHLVKMPLLMQLVSLFQLESTKIYGPKGLSLGKFYQPPGELRQSATDIRYWHHFGVNDRFSARSARWFLQQQRKPDLLTVYFPDTDQRSHKNDADCCKPCLTRVDQHLQEILNTFSSWQQALAEYIFVLVGDHGHSTIRGRKSLIRLDKLLSIYAQAKIGENPVEEKDIAICANGRMAYIYILRYRPGMRRYIADILIKEPNIDQVMWQDQGWYHVVTTRGKLSFRKGGKLLDHYSNAWEIQGEKEALDLRFEGDVIYYASYPNALERIAQCLDNPNTGELVVTAQPGYLLAGAGAPLWPGKGSHGSLYWEDSLVPLIISGTSGKLLKPRISDVVPFIKSIMS</sequence>
<dbReference type="Proteomes" id="UP000189464">
    <property type="component" value="Chromosome"/>
</dbReference>